<dbReference type="InterPro" id="IPR006059">
    <property type="entry name" value="SBP"/>
</dbReference>
<name>A0A9D2LFZ8_9MICO</name>
<dbReference type="PANTHER" id="PTHR43649:SF30">
    <property type="entry name" value="ABC TRANSPORTER SUBSTRATE-BINDING PROTEIN"/>
    <property type="match status" value="1"/>
</dbReference>
<dbReference type="EMBL" id="DWZH01000117">
    <property type="protein sequence ID" value="HJB11778.1"/>
    <property type="molecule type" value="Genomic_DNA"/>
</dbReference>
<dbReference type="Proteomes" id="UP000823823">
    <property type="component" value="Unassembled WGS sequence"/>
</dbReference>
<proteinExistence type="predicted"/>
<evidence type="ECO:0000313" key="1">
    <source>
        <dbReference type="EMBL" id="HJB11778.1"/>
    </source>
</evidence>
<sequence length="435" mass="46121">MYTPTRRTLMATGGAAALGGALTACNGGLGGFGGGGDDGTTTILYGWWGSPEKDEALFAAIDAFNAANPDIVVEGESTPWEGYWDKLATMSAGGDAPDVIHMSERYILEYGERDALLDLHSGDGLDLSSLDETVVALGESGDSALYAVPAGLNTFVLAANIGLFEEAGVEVPDDTTWTWDDYYAASQAIADAGFVGSNYGSGIESLRPWLHQHGETMYTEDGTAAGFDEATLSSYLEHLLTLREHGGQTADQVSEGAGMPIESSPFANGQVGMTWMYSNQLGEIAAVDDSDMKLMRVPSQTGQASEAGMYYKGSEFYSISAHSDEDQQAAAMRFVDFMVNDPEALELAGMIMGVPPNTDAVEQASSDLGEMDQHVLDFVTDLADDLTVESPGPSPIGSGNIQGIFDRETLELLYDRITVEEATSNIFSSINSELG</sequence>
<gene>
    <name evidence="1" type="ORF">H9786_14865</name>
</gene>
<protein>
    <submittedName>
        <fullName evidence="1">Extracellular solute-binding protein</fullName>
    </submittedName>
</protein>
<dbReference type="Pfam" id="PF13416">
    <property type="entry name" value="SBP_bac_8"/>
    <property type="match status" value="1"/>
</dbReference>
<dbReference type="InterPro" id="IPR050490">
    <property type="entry name" value="Bact_solute-bd_prot1"/>
</dbReference>
<reference evidence="1" key="1">
    <citation type="journal article" date="2021" name="PeerJ">
        <title>Extensive microbial diversity within the chicken gut microbiome revealed by metagenomics and culture.</title>
        <authorList>
            <person name="Gilroy R."/>
            <person name="Ravi A."/>
            <person name="Getino M."/>
            <person name="Pursley I."/>
            <person name="Horton D.L."/>
            <person name="Alikhan N.F."/>
            <person name="Baker D."/>
            <person name="Gharbi K."/>
            <person name="Hall N."/>
            <person name="Watson M."/>
            <person name="Adriaenssens E.M."/>
            <person name="Foster-Nyarko E."/>
            <person name="Jarju S."/>
            <person name="Secka A."/>
            <person name="Antonio M."/>
            <person name="Oren A."/>
            <person name="Chaudhuri R.R."/>
            <person name="La Ragione R."/>
            <person name="Hildebrand F."/>
            <person name="Pallen M.J."/>
        </authorList>
    </citation>
    <scope>NUCLEOTIDE SEQUENCE</scope>
    <source>
        <strain evidence="1">ChiHjej13B12-24818</strain>
    </source>
</reference>
<dbReference type="Gene3D" id="3.40.190.10">
    <property type="entry name" value="Periplasmic binding protein-like II"/>
    <property type="match status" value="2"/>
</dbReference>
<dbReference type="AlphaFoldDB" id="A0A9D2LFZ8"/>
<accession>A0A9D2LFZ8</accession>
<comment type="caution">
    <text evidence="1">The sequence shown here is derived from an EMBL/GenBank/DDBJ whole genome shotgun (WGS) entry which is preliminary data.</text>
</comment>
<dbReference type="PANTHER" id="PTHR43649">
    <property type="entry name" value="ARABINOSE-BINDING PROTEIN-RELATED"/>
    <property type="match status" value="1"/>
</dbReference>
<evidence type="ECO:0000313" key="2">
    <source>
        <dbReference type="Proteomes" id="UP000823823"/>
    </source>
</evidence>
<dbReference type="SUPFAM" id="SSF53850">
    <property type="entry name" value="Periplasmic binding protein-like II"/>
    <property type="match status" value="1"/>
</dbReference>
<dbReference type="PROSITE" id="PS51257">
    <property type="entry name" value="PROKAR_LIPOPROTEIN"/>
    <property type="match status" value="1"/>
</dbReference>
<organism evidence="1 2">
    <name type="scientific">Candidatus Brachybacterium merdavium</name>
    <dbReference type="NCBI Taxonomy" id="2838513"/>
    <lineage>
        <taxon>Bacteria</taxon>
        <taxon>Bacillati</taxon>
        <taxon>Actinomycetota</taxon>
        <taxon>Actinomycetes</taxon>
        <taxon>Micrococcales</taxon>
        <taxon>Dermabacteraceae</taxon>
        <taxon>Brachybacterium</taxon>
    </lineage>
</organism>
<reference evidence="1" key="2">
    <citation type="submission" date="2021-04" db="EMBL/GenBank/DDBJ databases">
        <authorList>
            <person name="Gilroy R."/>
        </authorList>
    </citation>
    <scope>NUCLEOTIDE SEQUENCE</scope>
    <source>
        <strain evidence="1">ChiHjej13B12-24818</strain>
    </source>
</reference>